<name>A0A264W3G1_9BACL</name>
<evidence type="ECO:0000313" key="3">
    <source>
        <dbReference type="Proteomes" id="UP000217065"/>
    </source>
</evidence>
<organism evidence="2 3">
    <name type="scientific">Tetzosporium hominis</name>
    <dbReference type="NCBI Taxonomy" id="2020506"/>
    <lineage>
        <taxon>Bacteria</taxon>
        <taxon>Bacillati</taxon>
        <taxon>Bacillota</taxon>
        <taxon>Bacilli</taxon>
        <taxon>Bacillales</taxon>
        <taxon>Caryophanaceae</taxon>
        <taxon>Tetzosporium</taxon>
    </lineage>
</organism>
<feature type="compositionally biased region" description="Polar residues" evidence="1">
    <location>
        <begin position="94"/>
        <end position="104"/>
    </location>
</feature>
<sequence>MVPTFKLLRDRSKELAAASTTNQVKGRAYREALQQQLVQGAKNYSTAASDREAVEELVDLIEVVHALLPAHNMTYEELEMVRRRKKEDQGGYTNGTAVNLTKDA</sequence>
<dbReference type="RefSeq" id="WP_094942751.1">
    <property type="nucleotide sequence ID" value="NZ_NOKQ01000204.1"/>
</dbReference>
<feature type="region of interest" description="Disordered" evidence="1">
    <location>
        <begin position="85"/>
        <end position="104"/>
    </location>
</feature>
<dbReference type="AlphaFoldDB" id="A0A264W3G1"/>
<dbReference type="EMBL" id="NOKQ01000204">
    <property type="protein sequence ID" value="OZS78109.1"/>
    <property type="molecule type" value="Genomic_DNA"/>
</dbReference>
<dbReference type="Proteomes" id="UP000217065">
    <property type="component" value="Unassembled WGS sequence"/>
</dbReference>
<reference evidence="2 3" key="1">
    <citation type="submission" date="2017-07" db="EMBL/GenBank/DDBJ databases">
        <title>Tetzosporium hominis gen.nov. sp.nov.</title>
        <authorList>
            <person name="Tetz G."/>
            <person name="Tetz V."/>
        </authorList>
    </citation>
    <scope>NUCLEOTIDE SEQUENCE [LARGE SCALE GENOMIC DNA]</scope>
    <source>
        <strain evidence="2 3">VT-49</strain>
    </source>
</reference>
<dbReference type="InterPro" id="IPR038735">
    <property type="entry name" value="MSMEG_1276-like_NTP-PPase_dom"/>
</dbReference>
<dbReference type="CDD" id="cd11532">
    <property type="entry name" value="NTP-PPase_COG4997"/>
    <property type="match status" value="1"/>
</dbReference>
<accession>A0A264W3G1</accession>
<keyword evidence="3" id="KW-1185">Reference proteome</keyword>
<evidence type="ECO:0000313" key="2">
    <source>
        <dbReference type="EMBL" id="OZS78109.1"/>
    </source>
</evidence>
<evidence type="ECO:0000256" key="1">
    <source>
        <dbReference type="SAM" id="MobiDB-lite"/>
    </source>
</evidence>
<evidence type="ECO:0008006" key="4">
    <source>
        <dbReference type="Google" id="ProtNLM"/>
    </source>
</evidence>
<comment type="caution">
    <text evidence="2">The sequence shown here is derived from an EMBL/GenBank/DDBJ whole genome shotgun (WGS) entry which is preliminary data.</text>
</comment>
<protein>
    <recommendedName>
        <fullName evidence="4">Phosphoribosyl-ATP pyrophosphohydrolase</fullName>
    </recommendedName>
</protein>
<proteinExistence type="predicted"/>
<dbReference type="OrthoDB" id="9813491at2"/>
<gene>
    <name evidence="2" type="ORF">CF394_07705</name>
</gene>